<dbReference type="SMART" id="SM00364">
    <property type="entry name" value="LRR_BAC"/>
    <property type="match status" value="7"/>
</dbReference>
<dbReference type="SMART" id="SM00369">
    <property type="entry name" value="LRR_TYP"/>
    <property type="match status" value="4"/>
</dbReference>
<dbReference type="PROSITE" id="PS51450">
    <property type="entry name" value="LRR"/>
    <property type="match status" value="2"/>
</dbReference>
<evidence type="ECO:0000313" key="3">
    <source>
        <dbReference type="EMBL" id="JAA76195.1"/>
    </source>
</evidence>
<accession>R4G4J1</accession>
<dbReference type="Gene3D" id="3.80.10.10">
    <property type="entry name" value="Ribonuclease Inhibitor"/>
    <property type="match status" value="1"/>
</dbReference>
<name>R4G4J1_RHOPR</name>
<dbReference type="EMBL" id="GAHY01001315">
    <property type="protein sequence ID" value="JAA76195.1"/>
    <property type="molecule type" value="mRNA"/>
</dbReference>
<dbReference type="InterPro" id="IPR025875">
    <property type="entry name" value="Leu-rich_rpt_4"/>
</dbReference>
<proteinExistence type="evidence at transcript level"/>
<dbReference type="PANTHER" id="PTHR48051:SF46">
    <property type="entry name" value="LEUCINE RICH REPEAT-CONTAINING DOMAIN PROTEIN"/>
    <property type="match status" value="1"/>
</dbReference>
<evidence type="ECO:0000256" key="2">
    <source>
        <dbReference type="ARBA" id="ARBA00022737"/>
    </source>
</evidence>
<dbReference type="InterPro" id="IPR001611">
    <property type="entry name" value="Leu-rich_rpt"/>
</dbReference>
<dbReference type="VEuPathDB" id="VectorBase:RPRC011753"/>
<dbReference type="PANTHER" id="PTHR48051">
    <property type="match status" value="1"/>
</dbReference>
<sequence>MDLYSSSESSDSDPAHSVKTLDYSYLMLSSQTLVTKLTDLEDNHSRDEKPESVQTLFLYNNQLIELPKKVGIFHNLRHIDISNNRLKSLPDFMTHFPLTSLNAKNNIISNESLPKSFLPWSGTLRKLNLGGNNLGHFPMQCLELSNLKYLYLGSNEIEEIPRNINKITGLSILCVGGNRLIDVPDTVGKLEDLEVLIVSDNRLESLPASIANLKKLKTLQLHKNRLRTLPTEIVALSSGINAELSLRDNPLVVKFVNDMTYNPASLLEISARSIKIHNVNYSRSELPQCLSDYLASAHHCLNPKCNGVFFDNRVEHIKFVDFCGKYRVPLLQYLCSSKCVIDNSVLQSQADYGRMRKVLLG</sequence>
<dbReference type="SMART" id="SM00365">
    <property type="entry name" value="LRR_SD22"/>
    <property type="match status" value="3"/>
</dbReference>
<dbReference type="HOGENOM" id="CLU_000288_18_2_1"/>
<organism evidence="3">
    <name type="scientific">Rhodnius prolixus</name>
    <name type="common">Triatomid bug</name>
    <dbReference type="NCBI Taxonomy" id="13249"/>
    <lineage>
        <taxon>Eukaryota</taxon>
        <taxon>Metazoa</taxon>
        <taxon>Ecdysozoa</taxon>
        <taxon>Arthropoda</taxon>
        <taxon>Hexapoda</taxon>
        <taxon>Insecta</taxon>
        <taxon>Pterygota</taxon>
        <taxon>Neoptera</taxon>
        <taxon>Paraneoptera</taxon>
        <taxon>Hemiptera</taxon>
        <taxon>Heteroptera</taxon>
        <taxon>Panheteroptera</taxon>
        <taxon>Cimicomorpha</taxon>
        <taxon>Reduviidae</taxon>
        <taxon>Triatominae</taxon>
        <taxon>Rhodnius</taxon>
    </lineage>
</organism>
<dbReference type="Pfam" id="PF13855">
    <property type="entry name" value="LRR_8"/>
    <property type="match status" value="1"/>
</dbReference>
<protein>
    <submittedName>
        <fullName evidence="3">Putative internalin a</fullName>
    </submittedName>
</protein>
<dbReference type="AlphaFoldDB" id="R4G4J1"/>
<dbReference type="InterPro" id="IPR050216">
    <property type="entry name" value="LRR_domain-containing"/>
</dbReference>
<dbReference type="SUPFAM" id="SSF52058">
    <property type="entry name" value="L domain-like"/>
    <property type="match status" value="1"/>
</dbReference>
<dbReference type="InterPro" id="IPR032675">
    <property type="entry name" value="LRR_dom_sf"/>
</dbReference>
<keyword evidence="1" id="KW-0433">Leucine-rich repeat</keyword>
<evidence type="ECO:0000256" key="1">
    <source>
        <dbReference type="ARBA" id="ARBA00022614"/>
    </source>
</evidence>
<dbReference type="GO" id="GO:0005737">
    <property type="term" value="C:cytoplasm"/>
    <property type="evidence" value="ECO:0007669"/>
    <property type="project" value="TreeGrafter"/>
</dbReference>
<keyword evidence="2" id="KW-0677">Repeat</keyword>
<reference evidence="3" key="1">
    <citation type="submission" date="2013-04" db="EMBL/GenBank/DDBJ databases">
        <title>An insight into the transcriptome of the digestive tract of the blood sucking bug, Rhodnius prolixus.</title>
        <authorList>
            <person name="Ribeiro J.M.C."/>
            <person name="Genta F.A."/>
            <person name="Sorgine M.H.F."/>
            <person name="Paiva-Silva G.O."/>
            <person name="Majerowicz D."/>
            <person name="Medeiros M."/>
            <person name="Koerich L."/>
            <person name="Terra W.R."/>
            <person name="Ferreira C."/>
            <person name="Pimentel A.C."/>
            <person name="Bisch P.M."/>
            <person name="Diniz M.M.P."/>
            <person name="Nascimento R."/>
            <person name="Salmon D."/>
            <person name="Silber A.M."/>
            <person name="Alves M."/>
            <person name="Oliveira M.F."/>
            <person name="Gondim K.C."/>
            <person name="Silva Neto M.A.C."/>
            <person name="Atella G.C."/>
            <person name="Araujo H."/>
            <person name="Dias F.S."/>
            <person name="Polycarpo C.R."/>
            <person name="Fampa P."/>
            <person name="Melo A.C."/>
            <person name="Tanaka A.S."/>
            <person name="Balczun C."/>
            <person name="Oliveira J.H.M."/>
            <person name="Goncalves R."/>
            <person name="Lazoski C."/>
            <person name="Pereira M.A."/>
            <person name="Rivera-Pomar R."/>
            <person name="Diambra L."/>
            <person name="Schaub G.A."/>
            <person name="Garcia E.S."/>
            <person name="Azambuja P."/>
            <person name="Braz G.R.C."/>
            <person name="Oliveira P.L."/>
        </authorList>
    </citation>
    <scope>NUCLEOTIDE SEQUENCE</scope>
</reference>
<dbReference type="Pfam" id="PF12799">
    <property type="entry name" value="LRR_4"/>
    <property type="match status" value="1"/>
</dbReference>
<dbReference type="InterPro" id="IPR003591">
    <property type="entry name" value="Leu-rich_rpt_typical-subtyp"/>
</dbReference>